<dbReference type="Proteomes" id="UP000192578">
    <property type="component" value="Unassembled WGS sequence"/>
</dbReference>
<dbReference type="InterPro" id="IPR051417">
    <property type="entry name" value="SDr/BOS_complex"/>
</dbReference>
<sequence>MGLRAVLSPFGCAVFCCTILPLLCGAVAANDADIVICGGFVQSDYPLDYGVIEVQLLDKSGNLKYQAACAAKNGNYEVPVFGKKGDFNLVISAPQGLVFEPSRISVHIDGLNDPCSKQENLNFKFTGYSVVGKVQSKGSNSGPAGVTVKVSDSSGKVVGTVVSEAGGGLRMPSLLPGTFTLEASHPHFKLAHSKATVIITATNWIIPDKSLVVEGYPVSGVVRSGGEPIGGVRFLLFSKTVQESDIVGCDKTTAKEKENHQYGQLLCSATSDLKGVFLFPSLIPAAYTLMPVYSGGKTKYDIEPSNLDFTLEHDALTIDKTFEIKGFSASGSVLTSAKGSGVASADVLVNGTLVTKTDKQGRFQLDKTIPHWYKIEIRKDHYDFPTVYTKITPAESTVAPIVARSMSVCGEIRTLRPVNRILSFDAVDTKTEISRDTVIRDNRFCVFLEAGEYKVSIFDAPQDKQQRLLFSPAEKVIKLLDFPITDLLFTQVLGSVSGSVKCIGVCPKELRVSLLTQAGEQFTDVDAATGAFKFTGVDLGTHTVKIVEPSKRHC</sequence>
<feature type="domain" description="NOMO fifth transthyretin-like" evidence="5">
    <location>
        <begin position="407"/>
        <end position="489"/>
    </location>
</feature>
<dbReference type="Pfam" id="PF22898">
    <property type="entry name" value="NOMO1-like_1st"/>
    <property type="match status" value="1"/>
</dbReference>
<keyword evidence="7" id="KW-1185">Reference proteome</keyword>
<proteinExistence type="predicted"/>
<dbReference type="PANTHER" id="PTHR23303:SF14">
    <property type="entry name" value="BOS COMPLEX SUBUNIT NOMO1-RELATED"/>
    <property type="match status" value="1"/>
</dbReference>
<evidence type="ECO:0000313" key="7">
    <source>
        <dbReference type="Proteomes" id="UP000192578"/>
    </source>
</evidence>
<dbReference type="OrthoDB" id="10263633at2759"/>
<dbReference type="SUPFAM" id="SSF49464">
    <property type="entry name" value="Carboxypeptidase regulatory domain-like"/>
    <property type="match status" value="1"/>
</dbReference>
<name>A0A1W0WL08_HYPEX</name>
<comment type="caution">
    <text evidence="6">The sequence shown here is derived from an EMBL/GenBank/DDBJ whole genome shotgun (WGS) entry which is preliminary data.</text>
</comment>
<accession>A0A1W0WL08</accession>
<evidence type="ECO:0000259" key="3">
    <source>
        <dbReference type="Pfam" id="PF22898"/>
    </source>
</evidence>
<feature type="chain" id="PRO_5012709486" evidence="2">
    <location>
        <begin position="30"/>
        <end position="554"/>
    </location>
</feature>
<feature type="domain" description="NOMO second beta-sandwich" evidence="4">
    <location>
        <begin position="125"/>
        <end position="213"/>
    </location>
</feature>
<evidence type="ECO:0000256" key="1">
    <source>
        <dbReference type="ARBA" id="ARBA00022729"/>
    </source>
</evidence>
<dbReference type="AlphaFoldDB" id="A0A1W0WL08"/>
<protein>
    <submittedName>
        <fullName evidence="6">Nodal modulator 3</fullName>
    </submittedName>
</protein>
<dbReference type="Pfam" id="PF22904">
    <property type="entry name" value="NOMO1-like_2nd"/>
    <property type="match status" value="1"/>
</dbReference>
<evidence type="ECO:0000313" key="6">
    <source>
        <dbReference type="EMBL" id="OQV15847.1"/>
    </source>
</evidence>
<feature type="signal peptide" evidence="2">
    <location>
        <begin position="1"/>
        <end position="29"/>
    </location>
</feature>
<dbReference type="GO" id="GO:0005789">
    <property type="term" value="C:endoplasmic reticulum membrane"/>
    <property type="evidence" value="ECO:0007669"/>
    <property type="project" value="TreeGrafter"/>
</dbReference>
<reference evidence="7" key="1">
    <citation type="submission" date="2017-01" db="EMBL/GenBank/DDBJ databases">
        <title>Comparative genomics of anhydrobiosis in the tardigrade Hypsibius dujardini.</title>
        <authorList>
            <person name="Yoshida Y."/>
            <person name="Koutsovoulos G."/>
            <person name="Laetsch D."/>
            <person name="Stevens L."/>
            <person name="Kumar S."/>
            <person name="Horikawa D."/>
            <person name="Ishino K."/>
            <person name="Komine S."/>
            <person name="Tomita M."/>
            <person name="Blaxter M."/>
            <person name="Arakawa K."/>
        </authorList>
    </citation>
    <scope>NUCLEOTIDE SEQUENCE [LARGE SCALE GENOMIC DNA]</scope>
    <source>
        <strain evidence="7">Z151</strain>
    </source>
</reference>
<evidence type="ECO:0000259" key="4">
    <source>
        <dbReference type="Pfam" id="PF22904"/>
    </source>
</evidence>
<dbReference type="InterPro" id="IPR055074">
    <property type="entry name" value="NOMO1-3_2nd"/>
</dbReference>
<keyword evidence="1 2" id="KW-0732">Signal</keyword>
<evidence type="ECO:0000259" key="5">
    <source>
        <dbReference type="Pfam" id="PF23194"/>
    </source>
</evidence>
<dbReference type="Gene3D" id="2.60.40.1120">
    <property type="entry name" value="Carboxypeptidase-like, regulatory domain"/>
    <property type="match status" value="1"/>
</dbReference>
<dbReference type="InterPro" id="IPR056190">
    <property type="entry name" value="NOMO_5th"/>
</dbReference>
<dbReference type="InterPro" id="IPR008969">
    <property type="entry name" value="CarboxyPept-like_regulatory"/>
</dbReference>
<evidence type="ECO:0000256" key="2">
    <source>
        <dbReference type="SAM" id="SignalP"/>
    </source>
</evidence>
<dbReference type="EMBL" id="MTYJ01000081">
    <property type="protein sequence ID" value="OQV15847.1"/>
    <property type="molecule type" value="Genomic_DNA"/>
</dbReference>
<dbReference type="Pfam" id="PF23194">
    <property type="entry name" value="NOMO_5th"/>
    <property type="match status" value="1"/>
</dbReference>
<organism evidence="6 7">
    <name type="scientific">Hypsibius exemplaris</name>
    <name type="common">Freshwater tardigrade</name>
    <dbReference type="NCBI Taxonomy" id="2072580"/>
    <lineage>
        <taxon>Eukaryota</taxon>
        <taxon>Metazoa</taxon>
        <taxon>Ecdysozoa</taxon>
        <taxon>Tardigrada</taxon>
        <taxon>Eutardigrada</taxon>
        <taxon>Parachela</taxon>
        <taxon>Hypsibioidea</taxon>
        <taxon>Hypsibiidae</taxon>
        <taxon>Hypsibius</taxon>
    </lineage>
</organism>
<feature type="domain" description="NOMO-like N-terminal beta-sandwich" evidence="3">
    <location>
        <begin position="38"/>
        <end position="123"/>
    </location>
</feature>
<gene>
    <name evidence="6" type="ORF">BV898_09944</name>
</gene>
<dbReference type="PANTHER" id="PTHR23303">
    <property type="entry name" value="CARBOXYPEPTIDASE REGULATORY REGION-CONTAINING"/>
    <property type="match status" value="1"/>
</dbReference>
<dbReference type="SUPFAM" id="SSF49478">
    <property type="entry name" value="Cna protein B-type domain"/>
    <property type="match status" value="1"/>
</dbReference>
<dbReference type="InterPro" id="IPR055075">
    <property type="entry name" value="NOMO-like_N"/>
</dbReference>